<accession>A0A2N9G3G9</accession>
<evidence type="ECO:0000313" key="1">
    <source>
        <dbReference type="EMBL" id="SPC93965.1"/>
    </source>
</evidence>
<reference evidence="1" key="1">
    <citation type="submission" date="2018-02" db="EMBL/GenBank/DDBJ databases">
        <authorList>
            <person name="Cohen D.B."/>
            <person name="Kent A.D."/>
        </authorList>
    </citation>
    <scope>NUCLEOTIDE SEQUENCE</scope>
</reference>
<dbReference type="AlphaFoldDB" id="A0A2N9G3G9"/>
<gene>
    <name evidence="1" type="ORF">FSB_LOCUS21847</name>
</gene>
<name>A0A2N9G3G9_FAGSY</name>
<proteinExistence type="predicted"/>
<sequence length="86" mass="9690">MRGIRFVDLRGILSSWWTRAALKATPVVLPPKMTLLPSQLFLSLYLSIYLSLWRWLAAWWSSGLLTNGREKGGGGEWLPVAAMMVV</sequence>
<protein>
    <submittedName>
        <fullName evidence="1">Uncharacterized protein</fullName>
    </submittedName>
</protein>
<dbReference type="EMBL" id="OIVN01001441">
    <property type="protein sequence ID" value="SPC93965.1"/>
    <property type="molecule type" value="Genomic_DNA"/>
</dbReference>
<organism evidence="1">
    <name type="scientific">Fagus sylvatica</name>
    <name type="common">Beechnut</name>
    <dbReference type="NCBI Taxonomy" id="28930"/>
    <lineage>
        <taxon>Eukaryota</taxon>
        <taxon>Viridiplantae</taxon>
        <taxon>Streptophyta</taxon>
        <taxon>Embryophyta</taxon>
        <taxon>Tracheophyta</taxon>
        <taxon>Spermatophyta</taxon>
        <taxon>Magnoliopsida</taxon>
        <taxon>eudicotyledons</taxon>
        <taxon>Gunneridae</taxon>
        <taxon>Pentapetalae</taxon>
        <taxon>rosids</taxon>
        <taxon>fabids</taxon>
        <taxon>Fagales</taxon>
        <taxon>Fagaceae</taxon>
        <taxon>Fagus</taxon>
    </lineage>
</organism>